<dbReference type="KEGG" id="xal:XALC_0204"/>
<dbReference type="AlphaFoldDB" id="D2U9G1"/>
<evidence type="ECO:0000313" key="1">
    <source>
        <dbReference type="EMBL" id="CBA14749.1"/>
    </source>
</evidence>
<proteinExistence type="predicted"/>
<dbReference type="STRING" id="380358.XALC_0204"/>
<dbReference type="Proteomes" id="UP000001890">
    <property type="component" value="Chromosome"/>
</dbReference>
<name>D2U9G1_XANAP</name>
<protein>
    <submittedName>
        <fullName evidence="1">Uncharacterized protein</fullName>
    </submittedName>
</protein>
<organism evidence="1 2">
    <name type="scientific">Xanthomonas albilineans (strain GPE PC73 / CFBP 7063)</name>
    <dbReference type="NCBI Taxonomy" id="380358"/>
    <lineage>
        <taxon>Bacteria</taxon>
        <taxon>Pseudomonadati</taxon>
        <taxon>Pseudomonadota</taxon>
        <taxon>Gammaproteobacteria</taxon>
        <taxon>Lysobacterales</taxon>
        <taxon>Lysobacteraceae</taxon>
        <taxon>Xanthomonas</taxon>
    </lineage>
</organism>
<evidence type="ECO:0000313" key="2">
    <source>
        <dbReference type="Proteomes" id="UP000001890"/>
    </source>
</evidence>
<keyword evidence="2" id="KW-1185">Reference proteome</keyword>
<reference evidence="1 2" key="1">
    <citation type="journal article" date="2009" name="BMC Genomics">
        <title>The complete genome sequence of Xanthomonas albilineans provides new insights into the reductive genome evolution of the xylem-limited Xanthomonadaceae.</title>
        <authorList>
            <person name="Pieretti I."/>
            <person name="Royer M."/>
            <person name="Barbe V."/>
            <person name="Carrere S."/>
            <person name="Koebnik R."/>
            <person name="Cociancich S."/>
            <person name="Couloux A."/>
            <person name="Darrasse A."/>
            <person name="Gouzy J."/>
            <person name="Jacques M.A."/>
            <person name="Lauber E."/>
            <person name="Manceau C."/>
            <person name="Mangenot S."/>
            <person name="Poussier S."/>
            <person name="Segurens B."/>
            <person name="Szurek B."/>
            <person name="Verdier V."/>
            <person name="Arlat M."/>
            <person name="Rott P."/>
        </authorList>
    </citation>
    <scope>NUCLEOTIDE SEQUENCE [LARGE SCALE GENOMIC DNA]</scope>
    <source>
        <strain evidence="2">GPE PC73 / CFBP 7063</strain>
    </source>
</reference>
<dbReference type="EMBL" id="FP565176">
    <property type="protein sequence ID" value="CBA14749.1"/>
    <property type="molecule type" value="Genomic_DNA"/>
</dbReference>
<sequence>MEIRNPDIRYLLCGMSPRGTNHTVIACGGGYDWDPHPDGGFLVGPLTSGYYEITFLLPLSMQQRSAA</sequence>
<accession>D2U9G1</accession>
<gene>
    <name evidence="1" type="ordered locus">XALc_0204</name>
</gene>